<accession>A0A6P1E1M1</accession>
<protein>
    <recommendedName>
        <fullName evidence="4">Lipoprotein</fullName>
    </recommendedName>
</protein>
<sequence length="319" mass="34267">MKKIFGLGFAAVLLTLGLAGCGRPSLSVNHHQLQPDGLGAVIKGQSRHQTIDYRIDNGKKRTEKTHNGSFALTIPSKATNQKVVLSADDTHQTVKIEKADPLITYSSLQSTYNQAITATALSKADQKKAMVLQKQGAKLKQQQQAIEKAVAAAKKKLASGDASAAGDLKTQAAKGNALKAQAANLQATGTEVTQAMKKAKNRVKDQLLPTQSPNGIHNLIETKDVTIRTNTDQNQVVGIALMVPVSAMKNKTDAKKFAISFSVLANSTGADAKKLMKDFKKQTKSSKTSKTTNKALRSNGVDFRIGYSTTTLYIYITKQ</sequence>
<evidence type="ECO:0000313" key="3">
    <source>
        <dbReference type="Proteomes" id="UP000465035"/>
    </source>
</evidence>
<dbReference type="PROSITE" id="PS51257">
    <property type="entry name" value="PROKAR_LIPOPROTEIN"/>
    <property type="match status" value="1"/>
</dbReference>
<reference evidence="2 3" key="1">
    <citation type="submission" date="2019-12" db="EMBL/GenBank/DDBJ databases">
        <title>Lactobacillus hilgardii FLUB.</title>
        <authorList>
            <person name="Gustaw K."/>
        </authorList>
    </citation>
    <scope>NUCLEOTIDE SEQUENCE [LARGE SCALE GENOMIC DNA]</scope>
    <source>
        <strain evidence="2 3">FLUB</strain>
    </source>
</reference>
<gene>
    <name evidence="2" type="ORF">GQR93_02635</name>
</gene>
<dbReference type="GeneID" id="69057255"/>
<evidence type="ECO:0000313" key="2">
    <source>
        <dbReference type="EMBL" id="QHB51196.1"/>
    </source>
</evidence>
<evidence type="ECO:0008006" key="4">
    <source>
        <dbReference type="Google" id="ProtNLM"/>
    </source>
</evidence>
<dbReference type="EMBL" id="CP047121">
    <property type="protein sequence ID" value="QHB51196.1"/>
    <property type="molecule type" value="Genomic_DNA"/>
</dbReference>
<feature type="chain" id="PRO_5038400200" description="Lipoprotein" evidence="1">
    <location>
        <begin position="22"/>
        <end position="319"/>
    </location>
</feature>
<dbReference type="SMR" id="A0A6P1E1M1"/>
<organism evidence="2 3">
    <name type="scientific">Lentilactobacillus hilgardii</name>
    <name type="common">Lactobacillus hilgardii</name>
    <dbReference type="NCBI Taxonomy" id="1588"/>
    <lineage>
        <taxon>Bacteria</taxon>
        <taxon>Bacillati</taxon>
        <taxon>Bacillota</taxon>
        <taxon>Bacilli</taxon>
        <taxon>Lactobacillales</taxon>
        <taxon>Lactobacillaceae</taxon>
        <taxon>Lentilactobacillus</taxon>
    </lineage>
</organism>
<evidence type="ECO:0000256" key="1">
    <source>
        <dbReference type="SAM" id="SignalP"/>
    </source>
</evidence>
<proteinExistence type="predicted"/>
<dbReference type="AlphaFoldDB" id="A0A6P1E1M1"/>
<feature type="signal peptide" evidence="1">
    <location>
        <begin position="1"/>
        <end position="21"/>
    </location>
</feature>
<dbReference type="Proteomes" id="UP000465035">
    <property type="component" value="Chromosome"/>
</dbReference>
<keyword evidence="1" id="KW-0732">Signal</keyword>
<name>A0A6P1E1M1_LENHI</name>
<dbReference type="RefSeq" id="WP_003552084.1">
    <property type="nucleotide sequence ID" value="NZ_CABKOL010000106.1"/>
</dbReference>